<reference evidence="13 14" key="1">
    <citation type="submission" date="2017-08" db="EMBL/GenBank/DDBJ databases">
        <title>Multipartite genome sequences of Sinorhizobium species nodulating soybeans.</title>
        <authorList>
            <person name="Tian C.F."/>
        </authorList>
    </citation>
    <scope>NUCLEOTIDE SEQUENCE [LARGE SCALE GENOMIC DNA]</scope>
    <source>
        <strain evidence="13 14">CCBAU 05684</strain>
    </source>
</reference>
<evidence type="ECO:0000256" key="10">
    <source>
        <dbReference type="PROSITE-ProRule" id="PRU01213"/>
    </source>
</evidence>
<keyword evidence="3" id="KW-1003">Cell membrane</keyword>
<dbReference type="GO" id="GO:0016887">
    <property type="term" value="F:ATP hydrolysis activity"/>
    <property type="evidence" value="ECO:0007669"/>
    <property type="project" value="InterPro"/>
</dbReference>
<keyword evidence="5" id="KW-0997">Cell inner membrane</keyword>
<dbReference type="eggNOG" id="COG4148">
    <property type="taxonomic scope" value="Bacteria"/>
</dbReference>
<dbReference type="GO" id="GO:0015098">
    <property type="term" value="F:molybdate ion transmembrane transporter activity"/>
    <property type="evidence" value="ECO:0007669"/>
    <property type="project" value="InterPro"/>
</dbReference>
<dbReference type="PROSITE" id="PS50893">
    <property type="entry name" value="ABC_TRANSPORTER_2"/>
    <property type="match status" value="1"/>
</dbReference>
<dbReference type="PANTHER" id="PTHR43514">
    <property type="entry name" value="ABC TRANSPORTER I FAMILY MEMBER 10"/>
    <property type="match status" value="1"/>
</dbReference>
<evidence type="ECO:0000256" key="7">
    <source>
        <dbReference type="ARBA" id="ARBA00022840"/>
    </source>
</evidence>
<dbReference type="SMART" id="SM00382">
    <property type="entry name" value="AAA"/>
    <property type="match status" value="1"/>
</dbReference>
<dbReference type="Gene3D" id="3.40.50.300">
    <property type="entry name" value="P-loop containing nucleotide triphosphate hydrolases"/>
    <property type="match status" value="1"/>
</dbReference>
<sequence length="357" mass="38563">MSLEVEARHRIGTFRIDAAFRSHGGVTALFGRSGSGKTTLVNIIAGLLRPDGGRIVLDGDVIADSARKRFTPVHRRRFGYVFQEARLFPHLTVRSNLTYGRWFAGTSRSASEFAKVVDMLGIGHLLDRGPSTLSGGERQRVALGRALLAAPRLLLMDEPLAALDEARKAEILPYLERLRDETKIPIVYVSHSVAEVARLAQRVVVIDDGRVQASGEAAAILSRPADTLAIARMEAGALIEGLVEHHDQAHNLTLVRAGECLFRIPHLVAAAGHRLRLYIAARDVMLATTRPQGISALNVLPGTVFDLSPAHEGSLDVRVDCGGAMVVARITTLSREALGLEPGTPVHAIVKSVALDY</sequence>
<dbReference type="PANTHER" id="PTHR43514:SF4">
    <property type="entry name" value="ABC TRANSPORTER I FAMILY MEMBER 10"/>
    <property type="match status" value="1"/>
</dbReference>
<dbReference type="Pfam" id="PF00005">
    <property type="entry name" value="ABC_tran"/>
    <property type="match status" value="1"/>
</dbReference>
<evidence type="ECO:0000256" key="9">
    <source>
        <dbReference type="ARBA" id="ARBA00023136"/>
    </source>
</evidence>
<dbReference type="InterPro" id="IPR050334">
    <property type="entry name" value="Molybdenum_import_ModC"/>
</dbReference>
<keyword evidence="6" id="KW-0547">Nucleotide-binding</keyword>
<evidence type="ECO:0000256" key="4">
    <source>
        <dbReference type="ARBA" id="ARBA00022505"/>
    </source>
</evidence>
<keyword evidence="14" id="KW-1185">Reference proteome</keyword>
<dbReference type="SUPFAM" id="SSF52540">
    <property type="entry name" value="P-loop containing nucleoside triphosphate hydrolases"/>
    <property type="match status" value="1"/>
</dbReference>
<dbReference type="AlphaFoldDB" id="A0A249PFB7"/>
<dbReference type="InterPro" id="IPR027417">
    <property type="entry name" value="P-loop_NTPase"/>
</dbReference>
<dbReference type="EMBL" id="CP023067">
    <property type="protein sequence ID" value="ASY64374.1"/>
    <property type="molecule type" value="Genomic_DNA"/>
</dbReference>
<evidence type="ECO:0000313" key="13">
    <source>
        <dbReference type="EMBL" id="ASY64374.1"/>
    </source>
</evidence>
<dbReference type="PROSITE" id="PS00211">
    <property type="entry name" value="ABC_TRANSPORTER_1"/>
    <property type="match status" value="1"/>
</dbReference>
<comment type="similarity">
    <text evidence="1">Belongs to the ABC transporter superfamily.</text>
</comment>
<proteinExistence type="inferred from homology"/>
<evidence type="ECO:0000256" key="8">
    <source>
        <dbReference type="ARBA" id="ARBA00022967"/>
    </source>
</evidence>
<dbReference type="InterPro" id="IPR011868">
    <property type="entry name" value="ModC_ABC_ATP-bd"/>
</dbReference>
<feature type="domain" description="ABC transporter" evidence="11">
    <location>
        <begin position="3"/>
        <end position="233"/>
    </location>
</feature>
<dbReference type="InterPro" id="IPR004606">
    <property type="entry name" value="Mop_domain"/>
</dbReference>
<dbReference type="Gene3D" id="2.40.50.100">
    <property type="match status" value="1"/>
</dbReference>
<dbReference type="RefSeq" id="WP_034855868.1">
    <property type="nucleotide sequence ID" value="NZ_AJQT01000064.1"/>
</dbReference>
<organism evidence="13 14">
    <name type="scientific">Sinorhizobium sojae CCBAU 05684</name>
    <dbReference type="NCBI Taxonomy" id="716928"/>
    <lineage>
        <taxon>Bacteria</taxon>
        <taxon>Pseudomonadati</taxon>
        <taxon>Pseudomonadota</taxon>
        <taxon>Alphaproteobacteria</taxon>
        <taxon>Hyphomicrobiales</taxon>
        <taxon>Rhizobiaceae</taxon>
        <taxon>Sinorhizobium/Ensifer group</taxon>
        <taxon>Sinorhizobium</taxon>
    </lineage>
</organism>
<keyword evidence="4 10" id="KW-0500">Molybdenum</keyword>
<evidence type="ECO:0000256" key="1">
    <source>
        <dbReference type="ARBA" id="ARBA00005417"/>
    </source>
</evidence>
<dbReference type="InterPro" id="IPR003593">
    <property type="entry name" value="AAA+_ATPase"/>
</dbReference>
<dbReference type="InterPro" id="IPR008995">
    <property type="entry name" value="Mo/tungstate-bd_C_term_dom"/>
</dbReference>
<accession>A0A249PFB7</accession>
<dbReference type="GO" id="GO:0016020">
    <property type="term" value="C:membrane"/>
    <property type="evidence" value="ECO:0007669"/>
    <property type="project" value="InterPro"/>
</dbReference>
<dbReference type="KEGG" id="esj:SJ05684_c29440"/>
<name>A0A249PFB7_9HYPH</name>
<keyword evidence="9" id="KW-0472">Membrane</keyword>
<dbReference type="InterPro" id="IPR005116">
    <property type="entry name" value="Transp-assoc_OB_typ1"/>
</dbReference>
<evidence type="ECO:0000256" key="2">
    <source>
        <dbReference type="ARBA" id="ARBA00022448"/>
    </source>
</evidence>
<evidence type="ECO:0000256" key="5">
    <source>
        <dbReference type="ARBA" id="ARBA00022519"/>
    </source>
</evidence>
<dbReference type="OrthoDB" id="9802264at2"/>
<dbReference type="Proteomes" id="UP000217211">
    <property type="component" value="Chromosome"/>
</dbReference>
<dbReference type="PROSITE" id="PS51866">
    <property type="entry name" value="MOP"/>
    <property type="match status" value="1"/>
</dbReference>
<dbReference type="SUPFAM" id="SSF50331">
    <property type="entry name" value="MOP-like"/>
    <property type="match status" value="1"/>
</dbReference>
<gene>
    <name evidence="13" type="ORF">SJ05684_c29440</name>
</gene>
<dbReference type="GO" id="GO:0005524">
    <property type="term" value="F:ATP binding"/>
    <property type="evidence" value="ECO:0007669"/>
    <property type="project" value="UniProtKB-KW"/>
</dbReference>
<evidence type="ECO:0000256" key="3">
    <source>
        <dbReference type="ARBA" id="ARBA00022475"/>
    </source>
</evidence>
<dbReference type="InterPro" id="IPR017871">
    <property type="entry name" value="ABC_transporter-like_CS"/>
</dbReference>
<evidence type="ECO:0000313" key="14">
    <source>
        <dbReference type="Proteomes" id="UP000217211"/>
    </source>
</evidence>
<dbReference type="InterPro" id="IPR003439">
    <property type="entry name" value="ABC_transporter-like_ATP-bd"/>
</dbReference>
<dbReference type="Pfam" id="PF03459">
    <property type="entry name" value="TOBE"/>
    <property type="match status" value="1"/>
</dbReference>
<keyword evidence="7 13" id="KW-0067">ATP-binding</keyword>
<evidence type="ECO:0000256" key="6">
    <source>
        <dbReference type="ARBA" id="ARBA00022741"/>
    </source>
</evidence>
<keyword evidence="2" id="KW-0813">Transport</keyword>
<protein>
    <submittedName>
        <fullName evidence="13">Molybdenum transport ATP-binding protein ModC</fullName>
    </submittedName>
</protein>
<feature type="domain" description="Mop" evidence="12">
    <location>
        <begin position="293"/>
        <end position="357"/>
    </location>
</feature>
<keyword evidence="8" id="KW-1278">Translocase</keyword>
<dbReference type="STRING" id="716928.GCA_000261485_03289"/>
<dbReference type="GO" id="GO:0140359">
    <property type="term" value="F:ABC-type transporter activity"/>
    <property type="evidence" value="ECO:0007669"/>
    <property type="project" value="InterPro"/>
</dbReference>
<dbReference type="NCBIfam" id="TIGR02142">
    <property type="entry name" value="modC_ABC"/>
    <property type="match status" value="1"/>
</dbReference>
<evidence type="ECO:0000259" key="12">
    <source>
        <dbReference type="PROSITE" id="PS51866"/>
    </source>
</evidence>
<evidence type="ECO:0000259" key="11">
    <source>
        <dbReference type="PROSITE" id="PS50893"/>
    </source>
</evidence>